<proteinExistence type="inferred from homology"/>
<keyword evidence="3" id="KW-0813">Transport</keyword>
<keyword evidence="4 12" id="KW-0812">Transmembrane</keyword>
<evidence type="ECO:0000256" key="10">
    <source>
        <dbReference type="SAM" id="Coils"/>
    </source>
</evidence>
<dbReference type="GO" id="GO:0005789">
    <property type="term" value="C:endoplasmic reticulum membrane"/>
    <property type="evidence" value="ECO:0007669"/>
    <property type="project" value="UniProtKB-SubCell"/>
</dbReference>
<comment type="caution">
    <text evidence="13">The sequence shown here is derived from an EMBL/GenBank/DDBJ whole genome shotgun (WGS) entry which is preliminary data.</text>
</comment>
<keyword evidence="6" id="KW-0931">ER-Golgi transport</keyword>
<evidence type="ECO:0000256" key="5">
    <source>
        <dbReference type="ARBA" id="ARBA00022824"/>
    </source>
</evidence>
<evidence type="ECO:0008006" key="15">
    <source>
        <dbReference type="Google" id="ProtNLM"/>
    </source>
</evidence>
<accession>A0A9P4RB41</accession>
<evidence type="ECO:0000256" key="6">
    <source>
        <dbReference type="ARBA" id="ARBA00022892"/>
    </source>
</evidence>
<keyword evidence="8 12" id="KW-1133">Transmembrane helix</keyword>
<gene>
    <name evidence="13" type="ORF">EJ04DRAFT_508222</name>
</gene>
<organism evidence="13 14">
    <name type="scientific">Polyplosphaeria fusca</name>
    <dbReference type="NCBI Taxonomy" id="682080"/>
    <lineage>
        <taxon>Eukaryota</taxon>
        <taxon>Fungi</taxon>
        <taxon>Dikarya</taxon>
        <taxon>Ascomycota</taxon>
        <taxon>Pezizomycotina</taxon>
        <taxon>Dothideomycetes</taxon>
        <taxon>Pleosporomycetidae</taxon>
        <taxon>Pleosporales</taxon>
        <taxon>Tetraplosphaeriaceae</taxon>
        <taxon>Polyplosphaeria</taxon>
    </lineage>
</organism>
<comment type="similarity">
    <text evidence="2">Belongs to the USE1 family.</text>
</comment>
<dbReference type="PANTHER" id="PTHR13050">
    <property type="entry name" value="USE1-LIKE PROTEIN"/>
    <property type="match status" value="1"/>
</dbReference>
<reference evidence="13" key="1">
    <citation type="journal article" date="2020" name="Stud. Mycol.">
        <title>101 Dothideomycetes genomes: a test case for predicting lifestyles and emergence of pathogens.</title>
        <authorList>
            <person name="Haridas S."/>
            <person name="Albert R."/>
            <person name="Binder M."/>
            <person name="Bloem J."/>
            <person name="Labutti K."/>
            <person name="Salamov A."/>
            <person name="Andreopoulos B."/>
            <person name="Baker S."/>
            <person name="Barry K."/>
            <person name="Bills G."/>
            <person name="Bluhm B."/>
            <person name="Cannon C."/>
            <person name="Castanera R."/>
            <person name="Culley D."/>
            <person name="Daum C."/>
            <person name="Ezra D."/>
            <person name="Gonzalez J."/>
            <person name="Henrissat B."/>
            <person name="Kuo A."/>
            <person name="Liang C."/>
            <person name="Lipzen A."/>
            <person name="Lutzoni F."/>
            <person name="Magnuson J."/>
            <person name="Mondo S."/>
            <person name="Nolan M."/>
            <person name="Ohm R."/>
            <person name="Pangilinan J."/>
            <person name="Park H.-J."/>
            <person name="Ramirez L."/>
            <person name="Alfaro M."/>
            <person name="Sun H."/>
            <person name="Tritt A."/>
            <person name="Yoshinaga Y."/>
            <person name="Zwiers L.-H."/>
            <person name="Turgeon B."/>
            <person name="Goodwin S."/>
            <person name="Spatafora J."/>
            <person name="Crous P."/>
            <person name="Grigoriev I."/>
        </authorList>
    </citation>
    <scope>NUCLEOTIDE SEQUENCE</scope>
    <source>
        <strain evidence="13">CBS 125425</strain>
    </source>
</reference>
<evidence type="ECO:0000256" key="11">
    <source>
        <dbReference type="SAM" id="MobiDB-lite"/>
    </source>
</evidence>
<protein>
    <recommendedName>
        <fullName evidence="15">Synaptobrevin</fullName>
    </recommendedName>
</protein>
<keyword evidence="5" id="KW-0256">Endoplasmic reticulum</keyword>
<evidence type="ECO:0000256" key="1">
    <source>
        <dbReference type="ARBA" id="ARBA00004163"/>
    </source>
</evidence>
<keyword evidence="14" id="KW-1185">Reference proteome</keyword>
<dbReference type="PANTHER" id="PTHR13050:SF7">
    <property type="entry name" value="VESICLE TRANSPORT PROTEIN USE1"/>
    <property type="match status" value="1"/>
</dbReference>
<dbReference type="Pfam" id="PF09753">
    <property type="entry name" value="Use1"/>
    <property type="match status" value="1"/>
</dbReference>
<dbReference type="InterPro" id="IPR019150">
    <property type="entry name" value="Vesicle_transport_protein_Use1"/>
</dbReference>
<evidence type="ECO:0000256" key="9">
    <source>
        <dbReference type="ARBA" id="ARBA00023136"/>
    </source>
</evidence>
<keyword evidence="7" id="KW-0653">Protein transport</keyword>
<evidence type="ECO:0000256" key="8">
    <source>
        <dbReference type="ARBA" id="ARBA00022989"/>
    </source>
</evidence>
<dbReference type="GO" id="GO:0006890">
    <property type="term" value="P:retrograde vesicle-mediated transport, Golgi to endoplasmic reticulum"/>
    <property type="evidence" value="ECO:0007669"/>
    <property type="project" value="TreeGrafter"/>
</dbReference>
<dbReference type="AlphaFoldDB" id="A0A9P4RB41"/>
<dbReference type="OrthoDB" id="3231855at2759"/>
<evidence type="ECO:0000313" key="13">
    <source>
        <dbReference type="EMBL" id="KAF2740228.1"/>
    </source>
</evidence>
<keyword evidence="10" id="KW-0175">Coiled coil</keyword>
<comment type="subcellular location">
    <subcellularLocation>
        <location evidence="1">Endoplasmic reticulum membrane</location>
        <topology evidence="1">Single-pass type IV membrane protein</topology>
    </subcellularLocation>
</comment>
<dbReference type="EMBL" id="ML996101">
    <property type="protein sequence ID" value="KAF2740228.1"/>
    <property type="molecule type" value="Genomic_DNA"/>
</dbReference>
<keyword evidence="9 12" id="KW-0472">Membrane</keyword>
<dbReference type="CDD" id="cd15860">
    <property type="entry name" value="SNARE_USE1"/>
    <property type="match status" value="1"/>
</dbReference>
<feature type="region of interest" description="Disordered" evidence="11">
    <location>
        <begin position="151"/>
        <end position="187"/>
    </location>
</feature>
<feature type="coiled-coil region" evidence="10">
    <location>
        <begin position="75"/>
        <end position="102"/>
    </location>
</feature>
<evidence type="ECO:0000313" key="14">
    <source>
        <dbReference type="Proteomes" id="UP000799444"/>
    </source>
</evidence>
<feature type="transmembrane region" description="Helical" evidence="12">
    <location>
        <begin position="275"/>
        <end position="293"/>
    </location>
</feature>
<name>A0A9P4RB41_9PLEO</name>
<feature type="compositionally biased region" description="Polar residues" evidence="11">
    <location>
        <begin position="170"/>
        <end position="187"/>
    </location>
</feature>
<dbReference type="GO" id="GO:0005484">
    <property type="term" value="F:SNAP receptor activity"/>
    <property type="evidence" value="ECO:0007669"/>
    <property type="project" value="TreeGrafter"/>
</dbReference>
<evidence type="ECO:0000256" key="4">
    <source>
        <dbReference type="ARBA" id="ARBA00022692"/>
    </source>
</evidence>
<evidence type="ECO:0000256" key="3">
    <source>
        <dbReference type="ARBA" id="ARBA00022448"/>
    </source>
</evidence>
<dbReference type="GO" id="GO:0015031">
    <property type="term" value="P:protein transport"/>
    <property type="evidence" value="ECO:0007669"/>
    <property type="project" value="UniProtKB-KW"/>
</dbReference>
<sequence length="298" mass="32957">MAARPRSPPSQFSDPNAINLSRLLSRLEHTILSPEPTLRTNKFERARVGANLEHARTLLLNLEHSASSLPSKSKKSALQTDLQQKRELIKQLNQRLYELEQLDDTASEGSADSDDEDEDLFPSYAPAVKEQGGMEVRGREGNEALQAAASNLTAEVRSRRGGGGREEHPTSTGSSLFPQKPTVTTGDASLAKTEALLSHNRAEQDTLTNSLLEMAKQLKLQSKQFGSTLEADKGVLDRAVEGLDRNTQGMEAAGQRMGTLRRMTEGRGWWDRMKLYALIFGLWVVAFLIVFVGPKIRF</sequence>
<evidence type="ECO:0000256" key="2">
    <source>
        <dbReference type="ARBA" id="ARBA00007891"/>
    </source>
</evidence>
<dbReference type="GO" id="GO:0031201">
    <property type="term" value="C:SNARE complex"/>
    <property type="evidence" value="ECO:0007669"/>
    <property type="project" value="TreeGrafter"/>
</dbReference>
<evidence type="ECO:0000256" key="12">
    <source>
        <dbReference type="SAM" id="Phobius"/>
    </source>
</evidence>
<dbReference type="Proteomes" id="UP000799444">
    <property type="component" value="Unassembled WGS sequence"/>
</dbReference>
<evidence type="ECO:0000256" key="7">
    <source>
        <dbReference type="ARBA" id="ARBA00022927"/>
    </source>
</evidence>